<evidence type="ECO:0000256" key="2">
    <source>
        <dbReference type="SAM" id="MobiDB-lite"/>
    </source>
</evidence>
<sequence length="454" mass="48642">MRDRLKRTPPVARVILGTVLAIILLAVLKPSAPTRDVADNNARVRFELADPQARSPQIQLLGRVQSPRAASLTAVVTANVDSIPVRAGHRVSKGQVLIQLDDTEAALARDRAKAARDEAAAQLETSRLRHQSDKNNLELEKKLAKLAADNLERIRTLRERKLVAQTQLDQAEEAQARADLSLSLRQLSVSDFGNELARMKARLASAEAQFKQAQIDLARTTVNAPFDGTVTQVSVAPGERVRPGEPLIKLFADTELEVRAQIPDRYLPAVRKGLIDGDLSASTQLEGYTLPLKLKRLAGDAADARGGIDGLFAFSGDGAKGAPTAALGRPLTITLTLPAQPQLLALPATALHGLDRLYRIDSNNRLQRVSAEIVGEAIDSEEPRLLLRADALQGGERIMTTQLPQAIVGLAVDAQPVPGSNADTSTQNSLDTGGESPPPPVNATEQNSEGSDSE</sequence>
<keyword evidence="1" id="KW-0175">Coiled coil</keyword>
<dbReference type="InterPro" id="IPR058647">
    <property type="entry name" value="BSH_CzcB-like"/>
</dbReference>
<feature type="compositionally biased region" description="Polar residues" evidence="2">
    <location>
        <begin position="443"/>
        <end position="454"/>
    </location>
</feature>
<feature type="region of interest" description="Disordered" evidence="2">
    <location>
        <begin position="416"/>
        <end position="454"/>
    </location>
</feature>
<dbReference type="GO" id="GO:1990281">
    <property type="term" value="C:efflux pump complex"/>
    <property type="evidence" value="ECO:0007669"/>
    <property type="project" value="TreeGrafter"/>
</dbReference>
<dbReference type="eggNOG" id="COG0845">
    <property type="taxonomic scope" value="Bacteria"/>
</dbReference>
<dbReference type="RefSeq" id="WP_011587563.1">
    <property type="nucleotide sequence ID" value="NC_008260.1"/>
</dbReference>
<evidence type="ECO:0000313" key="4">
    <source>
        <dbReference type="EMBL" id="CAL15715.1"/>
    </source>
</evidence>
<dbReference type="OrthoDB" id="8524475at2"/>
<dbReference type="KEGG" id="abo:ABO_0267"/>
<dbReference type="Proteomes" id="UP000008871">
    <property type="component" value="Chromosome"/>
</dbReference>
<dbReference type="Gene3D" id="2.40.30.170">
    <property type="match status" value="1"/>
</dbReference>
<keyword evidence="5" id="KW-1185">Reference proteome</keyword>
<dbReference type="SUPFAM" id="SSF111369">
    <property type="entry name" value="HlyD-like secretion proteins"/>
    <property type="match status" value="1"/>
</dbReference>
<dbReference type="Gene3D" id="2.40.50.100">
    <property type="match status" value="1"/>
</dbReference>
<dbReference type="STRING" id="393595.ABO_0267"/>
<gene>
    <name evidence="4" type="ordered locus">ABO_0267</name>
</gene>
<protein>
    <submittedName>
        <fullName evidence="4">Multidrug resistance protein</fullName>
    </submittedName>
</protein>
<feature type="coiled-coil region" evidence="1">
    <location>
        <begin position="120"/>
        <end position="223"/>
    </location>
</feature>
<dbReference type="PANTHER" id="PTHR30469">
    <property type="entry name" value="MULTIDRUG RESISTANCE PROTEIN MDTA"/>
    <property type="match status" value="1"/>
</dbReference>
<dbReference type="GO" id="GO:0015562">
    <property type="term" value="F:efflux transmembrane transporter activity"/>
    <property type="evidence" value="ECO:0007669"/>
    <property type="project" value="TreeGrafter"/>
</dbReference>
<evidence type="ECO:0000313" key="5">
    <source>
        <dbReference type="Proteomes" id="UP000008871"/>
    </source>
</evidence>
<feature type="domain" description="CzcB-like barrel-sandwich hybrid" evidence="3">
    <location>
        <begin position="70"/>
        <end position="245"/>
    </location>
</feature>
<dbReference type="HOGENOM" id="CLU_018816_18_4_6"/>
<dbReference type="Pfam" id="PF25973">
    <property type="entry name" value="BSH_CzcB"/>
    <property type="match status" value="1"/>
</dbReference>
<reference evidence="4 5" key="1">
    <citation type="journal article" date="2006" name="Nat. Biotechnol.">
        <title>Genome sequence of the ubiquitous hydrocarbon-degrading marine bacterium Alcanivorax borkumensis.</title>
        <authorList>
            <person name="Schneiker S."/>
            <person name="Martins dos Santos V.A.P."/>
            <person name="Bartels D."/>
            <person name="Bekel T."/>
            <person name="Brecht M."/>
            <person name="Buhrmester J."/>
            <person name="Chernikova T.N."/>
            <person name="Denaro R."/>
            <person name="Ferrer M."/>
            <person name="Gertler C."/>
            <person name="Goesmann A."/>
            <person name="Golyshina O.V."/>
            <person name="Kaminski F."/>
            <person name="Khachane A.N."/>
            <person name="Lang S."/>
            <person name="Linke B."/>
            <person name="McHardy A.C."/>
            <person name="Meyer F."/>
            <person name="Nechitaylo T."/>
            <person name="Puehler A."/>
            <person name="Regenhardt D."/>
            <person name="Rupp O."/>
            <person name="Sabirova J.S."/>
            <person name="Selbitschka W."/>
            <person name="Yakimov M.M."/>
            <person name="Timmis K.N."/>
            <person name="Vorhoelter F.-J."/>
            <person name="Weidner S."/>
            <person name="Kaiser O."/>
            <person name="Golyshin P.N."/>
        </authorList>
    </citation>
    <scope>NUCLEOTIDE SEQUENCE [LARGE SCALE GENOMIC DNA]</scope>
    <source>
        <strain evidence="5">ATCC 700651 / DSM 11573 / NCIMB 13689 / SK2</strain>
    </source>
</reference>
<dbReference type="Gene3D" id="1.10.287.470">
    <property type="entry name" value="Helix hairpin bin"/>
    <property type="match status" value="1"/>
</dbReference>
<evidence type="ECO:0000259" key="3">
    <source>
        <dbReference type="Pfam" id="PF25973"/>
    </source>
</evidence>
<evidence type="ECO:0000256" key="1">
    <source>
        <dbReference type="SAM" id="Coils"/>
    </source>
</evidence>
<dbReference type="EMBL" id="AM286690">
    <property type="protein sequence ID" value="CAL15715.1"/>
    <property type="molecule type" value="Genomic_DNA"/>
</dbReference>
<organism evidence="4 5">
    <name type="scientific">Alcanivorax borkumensis (strain ATCC 700651 / DSM 11573 / NCIMB 13689 / SK2)</name>
    <dbReference type="NCBI Taxonomy" id="393595"/>
    <lineage>
        <taxon>Bacteria</taxon>
        <taxon>Pseudomonadati</taxon>
        <taxon>Pseudomonadota</taxon>
        <taxon>Gammaproteobacteria</taxon>
        <taxon>Oceanospirillales</taxon>
        <taxon>Alcanivoracaceae</taxon>
        <taxon>Alcanivorax</taxon>
    </lineage>
</organism>
<dbReference type="AlphaFoldDB" id="Q0VSY3"/>
<proteinExistence type="predicted"/>
<name>Q0VSY3_ALCBS</name>
<feature type="compositionally biased region" description="Polar residues" evidence="2">
    <location>
        <begin position="421"/>
        <end position="431"/>
    </location>
</feature>
<dbReference type="PANTHER" id="PTHR30469:SF15">
    <property type="entry name" value="HLYD FAMILY OF SECRETION PROTEINS"/>
    <property type="match status" value="1"/>
</dbReference>
<accession>Q0VSY3</accession>